<organism evidence="2 3">
    <name type="scientific">Aquimarina gracilis</name>
    <dbReference type="NCBI Taxonomy" id="874422"/>
    <lineage>
        <taxon>Bacteria</taxon>
        <taxon>Pseudomonadati</taxon>
        <taxon>Bacteroidota</taxon>
        <taxon>Flavobacteriia</taxon>
        <taxon>Flavobacteriales</taxon>
        <taxon>Flavobacteriaceae</taxon>
        <taxon>Aquimarina</taxon>
    </lineage>
</organism>
<keyword evidence="1" id="KW-1133">Transmembrane helix</keyword>
<feature type="transmembrane region" description="Helical" evidence="1">
    <location>
        <begin position="38"/>
        <end position="58"/>
    </location>
</feature>
<keyword evidence="3" id="KW-1185">Reference proteome</keyword>
<dbReference type="InterPro" id="IPR049458">
    <property type="entry name" value="EpsG-like"/>
</dbReference>
<evidence type="ECO:0000313" key="2">
    <source>
        <dbReference type="EMBL" id="MEB3348195.1"/>
    </source>
</evidence>
<reference evidence="2 3" key="1">
    <citation type="journal article" date="2013" name="Int. J. Syst. Evol. Microbiol.">
        <title>Aquimarina gracilis sp. nov., isolated from the gut microflora of a mussel, Mytilus coruscus, and emended description of Aquimarina spongiae.</title>
        <authorList>
            <person name="Park S.C."/>
            <person name="Choe H.N."/>
            <person name="Baik K.S."/>
            <person name="Seong C.N."/>
        </authorList>
    </citation>
    <scope>NUCLEOTIDE SEQUENCE [LARGE SCALE GENOMIC DNA]</scope>
    <source>
        <strain evidence="2 3">PSC32</strain>
    </source>
</reference>
<dbReference type="Proteomes" id="UP001327027">
    <property type="component" value="Unassembled WGS sequence"/>
</dbReference>
<feature type="transmembrane region" description="Helical" evidence="1">
    <location>
        <begin position="292"/>
        <end position="309"/>
    </location>
</feature>
<accession>A0ABU6A2C1</accession>
<evidence type="ECO:0000313" key="3">
    <source>
        <dbReference type="Proteomes" id="UP001327027"/>
    </source>
</evidence>
<sequence>MDIVPIASYYPLYINLCLFLVLFTLLHTRVLQIDENRNITFINFSGYALLIFIILYIGQRPISEAFGDMMNYIVTFEGYQNGAEIAKVNDYGWHVFMKTLAGFVSPYTFFTVCAFIYIFPLYKISKSLFKEYWYYAFVMFIVSFSFWTYGVNGVRNGAATSIFLWGLCYHRNKVVMALFFLWATLFHKTLYLPIFAFIVTYFYNNPKVFFKGWLACIPLSLVLGGVFISLFSSLGFGGDARLSGYLTSQAAAGTFASTGFRWDFLFYSAFPIFAGWYFIYKKGFKDPFYYQLLNTYLICNGFWVLVIRANYSNRFAYLSWFMMGLVIIYPFLKQKFFKNHHFMLGKVMLAYFGFTYFMYYLYWG</sequence>
<feature type="transmembrane region" description="Helical" evidence="1">
    <location>
        <begin position="264"/>
        <end position="280"/>
    </location>
</feature>
<dbReference type="Pfam" id="PF14897">
    <property type="entry name" value="EpsG"/>
    <property type="match status" value="1"/>
</dbReference>
<dbReference type="RefSeq" id="WP_324182217.1">
    <property type="nucleotide sequence ID" value="NZ_BAABAW010000018.1"/>
</dbReference>
<evidence type="ECO:0000256" key="1">
    <source>
        <dbReference type="SAM" id="Phobius"/>
    </source>
</evidence>
<feature type="transmembrane region" description="Helical" evidence="1">
    <location>
        <begin position="100"/>
        <end position="120"/>
    </location>
</feature>
<feature type="transmembrane region" description="Helical" evidence="1">
    <location>
        <begin position="344"/>
        <end position="363"/>
    </location>
</feature>
<name>A0ABU6A2C1_9FLAO</name>
<comment type="caution">
    <text evidence="2">The sequence shown here is derived from an EMBL/GenBank/DDBJ whole genome shotgun (WGS) entry which is preliminary data.</text>
</comment>
<feature type="transmembrane region" description="Helical" evidence="1">
    <location>
        <begin position="174"/>
        <end position="203"/>
    </location>
</feature>
<proteinExistence type="predicted"/>
<gene>
    <name evidence="2" type="ORF">U6A24_22145</name>
</gene>
<feature type="transmembrane region" description="Helical" evidence="1">
    <location>
        <begin position="315"/>
        <end position="332"/>
    </location>
</feature>
<keyword evidence="1" id="KW-0472">Membrane</keyword>
<feature type="transmembrane region" description="Helical" evidence="1">
    <location>
        <begin position="6"/>
        <end position="26"/>
    </location>
</feature>
<feature type="transmembrane region" description="Helical" evidence="1">
    <location>
        <begin position="132"/>
        <end position="154"/>
    </location>
</feature>
<dbReference type="EMBL" id="JAYKLX010000012">
    <property type="protein sequence ID" value="MEB3348195.1"/>
    <property type="molecule type" value="Genomic_DNA"/>
</dbReference>
<keyword evidence="1" id="KW-0812">Transmembrane</keyword>
<protein>
    <submittedName>
        <fullName evidence="2">EpsG family protein</fullName>
    </submittedName>
</protein>
<feature type="transmembrane region" description="Helical" evidence="1">
    <location>
        <begin position="215"/>
        <end position="236"/>
    </location>
</feature>